<dbReference type="InterPro" id="IPR011050">
    <property type="entry name" value="Pectin_lyase_fold/virulence"/>
</dbReference>
<evidence type="ECO:0000259" key="1">
    <source>
        <dbReference type="Pfam" id="PF12571"/>
    </source>
</evidence>
<dbReference type="Pfam" id="PF10983">
    <property type="entry name" value="DUF2793"/>
    <property type="match status" value="2"/>
</dbReference>
<keyword evidence="3" id="KW-1185">Reference proteome</keyword>
<gene>
    <name evidence="2" type="ORF">C7477_11310</name>
</gene>
<dbReference type="PANTHER" id="PTHR35191">
    <property type="entry name" value="PROPHAGE SIDE TAIL FIBER PROTEIN HOMOLOG STFQ-RELATED"/>
    <property type="match status" value="1"/>
</dbReference>
<dbReference type="InterPro" id="IPR022225">
    <property type="entry name" value="Phage_tail_fibre_N"/>
</dbReference>
<dbReference type="InterPro" id="IPR051934">
    <property type="entry name" value="Phage_Tail_Fiber_Structural"/>
</dbReference>
<evidence type="ECO:0000313" key="2">
    <source>
        <dbReference type="EMBL" id="PYE87389.1"/>
    </source>
</evidence>
<dbReference type="RefSeq" id="WP_181418401.1">
    <property type="nucleotide sequence ID" value="NZ_QJTF01000013.1"/>
</dbReference>
<dbReference type="SUPFAM" id="SSF51126">
    <property type="entry name" value="Pectin lyase-like"/>
    <property type="match status" value="1"/>
</dbReference>
<comment type="caution">
    <text evidence="2">The sequence shown here is derived from an EMBL/GenBank/DDBJ whole genome shotgun (WGS) entry which is preliminary data.</text>
</comment>
<dbReference type="PANTHER" id="PTHR35191:SF1">
    <property type="entry name" value="PROPHAGE SIDE TAIL FIBER PROTEIN HOMOLOG STFQ-RELATED"/>
    <property type="match status" value="1"/>
</dbReference>
<accession>A0A318T0X1</accession>
<organism evidence="2 3">
    <name type="scientific">Phyllobacterium leguminum</name>
    <dbReference type="NCBI Taxonomy" id="314237"/>
    <lineage>
        <taxon>Bacteria</taxon>
        <taxon>Pseudomonadati</taxon>
        <taxon>Pseudomonadota</taxon>
        <taxon>Alphaproteobacteria</taxon>
        <taxon>Hyphomicrobiales</taxon>
        <taxon>Phyllobacteriaceae</taxon>
        <taxon>Phyllobacterium</taxon>
    </lineage>
</organism>
<protein>
    <submittedName>
        <fullName evidence="2">Uncharacterized protein DUF2793</fullName>
    </submittedName>
</protein>
<dbReference type="EMBL" id="QJTF01000013">
    <property type="protein sequence ID" value="PYE87389.1"/>
    <property type="molecule type" value="Genomic_DNA"/>
</dbReference>
<dbReference type="Proteomes" id="UP000247454">
    <property type="component" value="Unassembled WGS sequence"/>
</dbReference>
<reference evidence="2 3" key="1">
    <citation type="submission" date="2018-06" db="EMBL/GenBank/DDBJ databases">
        <title>Genomic Encyclopedia of Type Strains, Phase III (KMG-III): the genomes of soil and plant-associated and newly described type strains.</title>
        <authorList>
            <person name="Whitman W."/>
        </authorList>
    </citation>
    <scope>NUCLEOTIDE SEQUENCE [LARGE SCALE GENOMIC DNA]</scope>
    <source>
        <strain evidence="2 3">ORS 1419</strain>
    </source>
</reference>
<proteinExistence type="predicted"/>
<evidence type="ECO:0000313" key="3">
    <source>
        <dbReference type="Proteomes" id="UP000247454"/>
    </source>
</evidence>
<feature type="domain" description="Phage tail fibre protein N-terminal" evidence="1">
    <location>
        <begin position="1"/>
        <end position="150"/>
    </location>
</feature>
<dbReference type="Pfam" id="PF12571">
    <property type="entry name" value="Phage_tail_fib"/>
    <property type="match status" value="1"/>
</dbReference>
<sequence length="698" mass="72966">MAQNYFSIVTNVGRNKLALSAAGGEEVTITHFAIGDGNGAEVNPTAASTALVREVWRTQVESVEIDPLNPSAVLVTAIIPTNVGGWWMREFGIFDRAGDMIAVAKPVSQYKSTALEGQLEDIRYEFQIIIGETANVTMLVDPSVLLASRDFVEKRKVPVAQLSLTPWVPVKSMTVTAPPANAAAWDTYVIPNGATGAWAGKAGGVAEWTGAAWNIFVPKDGHGIGLPDGRVFLRVAGTYIEWLASREWVTSRKTPVERLNSLPWLSVQSVTLTAPPAAPAAGDIYLIPAGSIGKWAGQAGKLAEWSGTDWTFIAPRDGHGVSLPDGRVFERIGGAYVEKIAQDVQSGRWVYVEDASPDVNRVVVSPTPALTALTAGLGLRVKAKNSSTGKSVMAVSGLPDKELVRLDGSTLYDSDIVAGGIYDFIYDGAKFRVLSALSTPQLRRPITLHVNAAIGNDANDGSANDAAHAIASIQGAVDQAFAYGPGPYTVTIRVAAATYGRVRIPERVGPTLSIIGDVATPGNVVINGGAGADTFSVYGSNVVSVSGVRAQMIQSGTERSGFISYGQSTLNVDRCETGAIDGASLQAYGGGVINVSNHRFTSSSRFMYRANVGGRISIAGTQTLVGVVPLGSAAAQADNGGVIVASPSNPVTFVNRENLAAGARYRVIMNGLIDTVGGGPNFFPGVGDGATSTGGQYV</sequence>
<name>A0A318T0X1_9HYPH</name>
<dbReference type="AlphaFoldDB" id="A0A318T0X1"/>
<dbReference type="InterPro" id="IPR021251">
    <property type="entry name" value="DUF2793"/>
</dbReference>